<dbReference type="OrthoDB" id="432234at2759"/>
<dbReference type="InParanoid" id="A0A409WEK0"/>
<dbReference type="EC" id="5.6.2.3" evidence="1"/>
<keyword evidence="1" id="KW-0378">Hydrolase</keyword>
<accession>A0A409WEK0</accession>
<dbReference type="Pfam" id="PF05970">
    <property type="entry name" value="PIF1"/>
    <property type="match status" value="1"/>
</dbReference>
<evidence type="ECO:0000256" key="2">
    <source>
        <dbReference type="SAM" id="MobiDB-lite"/>
    </source>
</evidence>
<dbReference type="GO" id="GO:0006310">
    <property type="term" value="P:DNA recombination"/>
    <property type="evidence" value="ECO:0007669"/>
    <property type="project" value="UniProtKB-KW"/>
</dbReference>
<comment type="catalytic activity">
    <reaction evidence="1">
        <text>ATP + H2O = ADP + phosphate + H(+)</text>
        <dbReference type="Rhea" id="RHEA:13065"/>
        <dbReference type="ChEBI" id="CHEBI:15377"/>
        <dbReference type="ChEBI" id="CHEBI:15378"/>
        <dbReference type="ChEBI" id="CHEBI:30616"/>
        <dbReference type="ChEBI" id="CHEBI:43474"/>
        <dbReference type="ChEBI" id="CHEBI:456216"/>
        <dbReference type="EC" id="5.6.2.3"/>
    </reaction>
</comment>
<feature type="region of interest" description="Disordered" evidence="2">
    <location>
        <begin position="185"/>
        <end position="210"/>
    </location>
</feature>
<comment type="caution">
    <text evidence="4">The sequence shown here is derived from an EMBL/GenBank/DDBJ whole genome shotgun (WGS) entry which is preliminary data.</text>
</comment>
<dbReference type="Gene3D" id="3.40.50.300">
    <property type="entry name" value="P-loop containing nucleotide triphosphate hydrolases"/>
    <property type="match status" value="1"/>
</dbReference>
<comment type="cofactor">
    <cofactor evidence="1">
        <name>Mg(2+)</name>
        <dbReference type="ChEBI" id="CHEBI:18420"/>
    </cofactor>
</comment>
<keyword evidence="1" id="KW-0067">ATP-binding</keyword>
<dbReference type="InterPro" id="IPR010285">
    <property type="entry name" value="DNA_helicase_pif1-like_DEAD"/>
</dbReference>
<comment type="similarity">
    <text evidence="1">Belongs to the helicase family.</text>
</comment>
<evidence type="ECO:0000256" key="1">
    <source>
        <dbReference type="RuleBase" id="RU363044"/>
    </source>
</evidence>
<dbReference type="InterPro" id="IPR051055">
    <property type="entry name" value="PIF1_helicase"/>
</dbReference>
<feature type="domain" description="DNA helicase Pif1-like DEAD-box helicase" evidence="3">
    <location>
        <begin position="362"/>
        <end position="579"/>
    </location>
</feature>
<gene>
    <name evidence="4" type="ORF">CVT26_007996</name>
</gene>
<evidence type="ECO:0000313" key="5">
    <source>
        <dbReference type="Proteomes" id="UP000284706"/>
    </source>
</evidence>
<dbReference type="GO" id="GO:0043139">
    <property type="term" value="F:5'-3' DNA helicase activity"/>
    <property type="evidence" value="ECO:0007669"/>
    <property type="project" value="UniProtKB-EC"/>
</dbReference>
<keyword evidence="5" id="KW-1185">Reference proteome</keyword>
<sequence length="856" mass="95818">MEDKASSSGSETIAYDEGDDVYVSVDQDGARVDSQVLDYIYRPSYEPYASMVLYDFVARTTKMKEKNKEKLVNSTQAFSSWKHPQRGTHRVCMRSKPVLPVMLGPSLPSKKNSNETIDAWAKHVLALFKPWRCVHDLKAGGQSWSNAYDVYESAGLRSRHAKIIQNMQLLTECADARFIHPKAFVAPDQSDPLETKNNNDEEMPSSAQDVDEDIQQWKSKFCSDAFARLEDRSLDARDYNTGNGEEDSELKGLVGRDVLDALEACMGDSLHDANCNVEDSDMGDGPQVTHQDIAIHNAIMQRKRKRALADEHDDFVEPTSSRRRIDEPFVDIGTVPIYAATKSSAYERILVSIVSEMNLENNKEQLEAFLTVAKHVGERDPDQLLMFVSGVGGTGKSHVIRSIVKLFERINRRKSLLIGAPTGSAAILIGGSTLHSLILECPNADAKKNVSKLARMWRGVLYLIIDEVSMISAKFLSKLSEALKQAMGDNPKKSSQIFGGVHVVFMGDFCQLKPAIDKPVFSSEIASRLVDFTPGEDEISALNGIFIWRQVSCVIELVKNCRHAEDMAYAEFLSRLRIGKCLSPNSDPVANTDDYRYLMSRLLTNIRKRDPEELKLFLDAPFIVGLKSLRDNLNAKLATFHASRLKKVVHLYFSRDSVKRRPVPAGSAEILWKMQSTHVRDALGCLPLFEGMKVMVTENIAFDSKVVNGTEGVVKKIVYDEDEAGRRYATVAYIHVEGIGFQIEGLEKDIVPIFPVRTSIPHHTLHTIGLQAKSFARWQLPLVPAYAYTDYKSQGRTLKRAIVDISSSKGQGVYVMLSRVTSLSGLAILRWFPPSKIYQRPSAELREELARLGLRC</sequence>
<keyword evidence="1" id="KW-0347">Helicase</keyword>
<keyword evidence="1" id="KW-0233">DNA recombination</keyword>
<proteinExistence type="inferred from homology"/>
<name>A0A409WEK0_9AGAR</name>
<dbReference type="PANTHER" id="PTHR47642">
    <property type="entry name" value="ATP-DEPENDENT DNA HELICASE"/>
    <property type="match status" value="1"/>
</dbReference>
<evidence type="ECO:0000313" key="4">
    <source>
        <dbReference type="EMBL" id="PPQ76929.1"/>
    </source>
</evidence>
<dbReference type="GO" id="GO:0016887">
    <property type="term" value="F:ATP hydrolysis activity"/>
    <property type="evidence" value="ECO:0007669"/>
    <property type="project" value="RHEA"/>
</dbReference>
<dbReference type="GO" id="GO:0000723">
    <property type="term" value="P:telomere maintenance"/>
    <property type="evidence" value="ECO:0007669"/>
    <property type="project" value="InterPro"/>
</dbReference>
<keyword evidence="1" id="KW-0227">DNA damage</keyword>
<dbReference type="SUPFAM" id="SSF52540">
    <property type="entry name" value="P-loop containing nucleoside triphosphate hydrolases"/>
    <property type="match status" value="2"/>
</dbReference>
<reference evidence="4 5" key="1">
    <citation type="journal article" date="2018" name="Evol. Lett.">
        <title>Horizontal gene cluster transfer increased hallucinogenic mushroom diversity.</title>
        <authorList>
            <person name="Reynolds H.T."/>
            <person name="Vijayakumar V."/>
            <person name="Gluck-Thaler E."/>
            <person name="Korotkin H.B."/>
            <person name="Matheny P.B."/>
            <person name="Slot J.C."/>
        </authorList>
    </citation>
    <scope>NUCLEOTIDE SEQUENCE [LARGE SCALE GENOMIC DNA]</scope>
    <source>
        <strain evidence="4 5">SRW20</strain>
    </source>
</reference>
<dbReference type="EMBL" id="NHYE01005103">
    <property type="protein sequence ID" value="PPQ76929.1"/>
    <property type="molecule type" value="Genomic_DNA"/>
</dbReference>
<dbReference type="Proteomes" id="UP000284706">
    <property type="component" value="Unassembled WGS sequence"/>
</dbReference>
<evidence type="ECO:0000259" key="3">
    <source>
        <dbReference type="Pfam" id="PF05970"/>
    </source>
</evidence>
<organism evidence="4 5">
    <name type="scientific">Gymnopilus dilepis</name>
    <dbReference type="NCBI Taxonomy" id="231916"/>
    <lineage>
        <taxon>Eukaryota</taxon>
        <taxon>Fungi</taxon>
        <taxon>Dikarya</taxon>
        <taxon>Basidiomycota</taxon>
        <taxon>Agaricomycotina</taxon>
        <taxon>Agaricomycetes</taxon>
        <taxon>Agaricomycetidae</taxon>
        <taxon>Agaricales</taxon>
        <taxon>Agaricineae</taxon>
        <taxon>Hymenogastraceae</taxon>
        <taxon>Gymnopilus</taxon>
    </lineage>
</organism>
<protein>
    <recommendedName>
        <fullName evidence="1">ATP-dependent DNA helicase</fullName>
        <ecNumber evidence="1">5.6.2.3</ecNumber>
    </recommendedName>
</protein>
<dbReference type="STRING" id="231916.A0A409WEK0"/>
<dbReference type="AlphaFoldDB" id="A0A409WEK0"/>
<keyword evidence="1" id="KW-0234">DNA repair</keyword>
<dbReference type="GO" id="GO:0005524">
    <property type="term" value="F:ATP binding"/>
    <property type="evidence" value="ECO:0007669"/>
    <property type="project" value="UniProtKB-KW"/>
</dbReference>
<dbReference type="InterPro" id="IPR027417">
    <property type="entry name" value="P-loop_NTPase"/>
</dbReference>
<keyword evidence="1" id="KW-0547">Nucleotide-binding</keyword>
<dbReference type="GO" id="GO:0006281">
    <property type="term" value="P:DNA repair"/>
    <property type="evidence" value="ECO:0007669"/>
    <property type="project" value="UniProtKB-KW"/>
</dbReference>